<dbReference type="EMBL" id="BMJS01000003">
    <property type="protein sequence ID" value="GGF90996.1"/>
    <property type="molecule type" value="Genomic_DNA"/>
</dbReference>
<comment type="caution">
    <text evidence="1">The sequence shown here is derived from an EMBL/GenBank/DDBJ whole genome shotgun (WGS) entry which is preliminary data.</text>
</comment>
<proteinExistence type="predicted"/>
<reference evidence="1" key="2">
    <citation type="submission" date="2020-09" db="EMBL/GenBank/DDBJ databases">
        <authorList>
            <person name="Sun Q."/>
            <person name="Zhou Y."/>
        </authorList>
    </citation>
    <scope>NUCLEOTIDE SEQUENCE</scope>
    <source>
        <strain evidence="1">CGMCC 1.15758</strain>
    </source>
</reference>
<evidence type="ECO:0000313" key="1">
    <source>
        <dbReference type="EMBL" id="GGF90996.1"/>
    </source>
</evidence>
<keyword evidence="2" id="KW-1185">Reference proteome</keyword>
<protein>
    <submittedName>
        <fullName evidence="1">Uncharacterized protein</fullName>
    </submittedName>
</protein>
<dbReference type="AlphaFoldDB" id="A0A8J3E815"/>
<dbReference type="RefSeq" id="WP_117001628.1">
    <property type="nucleotide sequence ID" value="NZ_BMJS01000003.1"/>
</dbReference>
<sequence>MGTSANSVSIENSHVVVAVDSRVFFDGHSGSNHNAHAARAYIKSMSFDGESVSEKLKGYNGGSELGNTEEAAMVIDDLVLPLYKILAYGQVTLNGVMTYAEGQKLSKKKGSSTNKPMMSFELSEFNDKQIILDAQEFDFTNGLSCDGGSIKVTAKKEDINIELDNEGKKAYVSIRGFYSTDCATTLHVQYMQKDNKESYDIKDK</sequence>
<name>A0A8J3E815_9GAMM</name>
<accession>A0A8J3E815</accession>
<evidence type="ECO:0000313" key="2">
    <source>
        <dbReference type="Proteomes" id="UP000636949"/>
    </source>
</evidence>
<organism evidence="1 2">
    <name type="scientific">Cysteiniphilum litorale</name>
    <dbReference type="NCBI Taxonomy" id="2056700"/>
    <lineage>
        <taxon>Bacteria</taxon>
        <taxon>Pseudomonadati</taxon>
        <taxon>Pseudomonadota</taxon>
        <taxon>Gammaproteobacteria</taxon>
        <taxon>Thiotrichales</taxon>
        <taxon>Fastidiosibacteraceae</taxon>
        <taxon>Cysteiniphilum</taxon>
    </lineage>
</organism>
<gene>
    <name evidence="1" type="ORF">GCM10010995_05370</name>
</gene>
<dbReference type="Proteomes" id="UP000636949">
    <property type="component" value="Unassembled WGS sequence"/>
</dbReference>
<reference evidence="1" key="1">
    <citation type="journal article" date="2014" name="Int. J. Syst. Evol. Microbiol.">
        <title>Complete genome sequence of Corynebacterium casei LMG S-19264T (=DSM 44701T), isolated from a smear-ripened cheese.</title>
        <authorList>
            <consortium name="US DOE Joint Genome Institute (JGI-PGF)"/>
            <person name="Walter F."/>
            <person name="Albersmeier A."/>
            <person name="Kalinowski J."/>
            <person name="Ruckert C."/>
        </authorList>
    </citation>
    <scope>NUCLEOTIDE SEQUENCE</scope>
    <source>
        <strain evidence="1">CGMCC 1.15758</strain>
    </source>
</reference>